<sequence>MLHMQFSCLKENRLLKCARIPATVIMLENEISTCFGTGCTKKCDTLLGDFR</sequence>
<dbReference type="EMBL" id="KZ678152">
    <property type="protein sequence ID" value="PSN59915.1"/>
    <property type="molecule type" value="Genomic_DNA"/>
</dbReference>
<evidence type="ECO:0000313" key="2">
    <source>
        <dbReference type="Proteomes" id="UP000240883"/>
    </source>
</evidence>
<keyword evidence="2" id="KW-1185">Reference proteome</keyword>
<name>A0A2T2N386_CORCC</name>
<dbReference type="AlphaFoldDB" id="A0A2T2N386"/>
<gene>
    <name evidence="1" type="ORF">BS50DRAFT_222249</name>
</gene>
<organism evidence="1 2">
    <name type="scientific">Corynespora cassiicola Philippines</name>
    <dbReference type="NCBI Taxonomy" id="1448308"/>
    <lineage>
        <taxon>Eukaryota</taxon>
        <taxon>Fungi</taxon>
        <taxon>Dikarya</taxon>
        <taxon>Ascomycota</taxon>
        <taxon>Pezizomycotina</taxon>
        <taxon>Dothideomycetes</taxon>
        <taxon>Pleosporomycetidae</taxon>
        <taxon>Pleosporales</taxon>
        <taxon>Corynesporascaceae</taxon>
        <taxon>Corynespora</taxon>
    </lineage>
</organism>
<evidence type="ECO:0000313" key="1">
    <source>
        <dbReference type="EMBL" id="PSN59915.1"/>
    </source>
</evidence>
<accession>A0A2T2N386</accession>
<protein>
    <submittedName>
        <fullName evidence="1">Uncharacterized protein</fullName>
    </submittedName>
</protein>
<dbReference type="Proteomes" id="UP000240883">
    <property type="component" value="Unassembled WGS sequence"/>
</dbReference>
<reference evidence="1 2" key="1">
    <citation type="journal article" date="2018" name="Front. Microbiol.">
        <title>Genome-Wide Analysis of Corynespora cassiicola Leaf Fall Disease Putative Effectors.</title>
        <authorList>
            <person name="Lopez D."/>
            <person name="Ribeiro S."/>
            <person name="Label P."/>
            <person name="Fumanal B."/>
            <person name="Venisse J.S."/>
            <person name="Kohler A."/>
            <person name="de Oliveira R.R."/>
            <person name="Labutti K."/>
            <person name="Lipzen A."/>
            <person name="Lail K."/>
            <person name="Bauer D."/>
            <person name="Ohm R.A."/>
            <person name="Barry K.W."/>
            <person name="Spatafora J."/>
            <person name="Grigoriev I.V."/>
            <person name="Martin F.M."/>
            <person name="Pujade-Renaud V."/>
        </authorList>
    </citation>
    <scope>NUCLEOTIDE SEQUENCE [LARGE SCALE GENOMIC DNA]</scope>
    <source>
        <strain evidence="1 2">Philippines</strain>
    </source>
</reference>
<proteinExistence type="predicted"/>